<protein>
    <recommendedName>
        <fullName evidence="4">RRM domain-containing protein</fullName>
    </recommendedName>
</protein>
<name>A0A1Q9C7Q8_SYMMI</name>
<evidence type="ECO:0008006" key="4">
    <source>
        <dbReference type="Google" id="ProtNLM"/>
    </source>
</evidence>
<keyword evidence="3" id="KW-1185">Reference proteome</keyword>
<dbReference type="SUPFAM" id="SSF54928">
    <property type="entry name" value="RNA-binding domain, RBD"/>
    <property type="match status" value="1"/>
</dbReference>
<organism evidence="2 3">
    <name type="scientific">Symbiodinium microadriaticum</name>
    <name type="common">Dinoflagellate</name>
    <name type="synonym">Zooxanthella microadriatica</name>
    <dbReference type="NCBI Taxonomy" id="2951"/>
    <lineage>
        <taxon>Eukaryota</taxon>
        <taxon>Sar</taxon>
        <taxon>Alveolata</taxon>
        <taxon>Dinophyceae</taxon>
        <taxon>Suessiales</taxon>
        <taxon>Symbiodiniaceae</taxon>
        <taxon>Symbiodinium</taxon>
    </lineage>
</organism>
<dbReference type="Proteomes" id="UP000186817">
    <property type="component" value="Unassembled WGS sequence"/>
</dbReference>
<accession>A0A1Q9C7Q8</accession>
<proteinExistence type="predicted"/>
<evidence type="ECO:0000313" key="2">
    <source>
        <dbReference type="EMBL" id="OLP78951.1"/>
    </source>
</evidence>
<feature type="compositionally biased region" description="Basic and acidic residues" evidence="1">
    <location>
        <begin position="1"/>
        <end position="14"/>
    </location>
</feature>
<dbReference type="OrthoDB" id="410044at2759"/>
<dbReference type="EMBL" id="LSRX01001541">
    <property type="protein sequence ID" value="OLP78951.1"/>
    <property type="molecule type" value="Genomic_DNA"/>
</dbReference>
<comment type="caution">
    <text evidence="2">The sequence shown here is derived from an EMBL/GenBank/DDBJ whole genome shotgun (WGS) entry which is preliminary data.</text>
</comment>
<dbReference type="AlphaFoldDB" id="A0A1Q9C7Q8"/>
<sequence length="221" mass="23400">MHKPLSHDHDRSGMAEESGQAAQAVQASLEVLSPSSKLSPPGVITTSSLSRGGIVLLLRDMQQRPTGKAYVRFKSHSEALKALEAIAGVSGADGVSKASWSESERALRGTRGAYGLNMLQHLQGAGGGRLQEICQAAGASSLYVELLDPVLGTLGSQHVLFAVRCAESLQAEECWKLLAEALARVHEAHVSEVRGSLVLRGFPSSWSEKGLNPMQSSCMAI</sequence>
<feature type="region of interest" description="Disordered" evidence="1">
    <location>
        <begin position="1"/>
        <end position="26"/>
    </location>
</feature>
<dbReference type="GO" id="GO:0003676">
    <property type="term" value="F:nucleic acid binding"/>
    <property type="evidence" value="ECO:0007669"/>
    <property type="project" value="InterPro"/>
</dbReference>
<reference evidence="2 3" key="1">
    <citation type="submission" date="2016-02" db="EMBL/GenBank/DDBJ databases">
        <title>Genome analysis of coral dinoflagellate symbionts highlights evolutionary adaptations to a symbiotic lifestyle.</title>
        <authorList>
            <person name="Aranda M."/>
            <person name="Li Y."/>
            <person name="Liew Y.J."/>
            <person name="Baumgarten S."/>
            <person name="Simakov O."/>
            <person name="Wilson M."/>
            <person name="Piel J."/>
            <person name="Ashoor H."/>
            <person name="Bougouffa S."/>
            <person name="Bajic V.B."/>
            <person name="Ryu T."/>
            <person name="Ravasi T."/>
            <person name="Bayer T."/>
            <person name="Micklem G."/>
            <person name="Kim H."/>
            <person name="Bhak J."/>
            <person name="Lajeunesse T.C."/>
            <person name="Voolstra C.R."/>
        </authorList>
    </citation>
    <scope>NUCLEOTIDE SEQUENCE [LARGE SCALE GENOMIC DNA]</scope>
    <source>
        <strain evidence="2 3">CCMP2467</strain>
    </source>
</reference>
<evidence type="ECO:0000313" key="3">
    <source>
        <dbReference type="Proteomes" id="UP000186817"/>
    </source>
</evidence>
<gene>
    <name evidence="2" type="ORF">AK812_SmicGene40814</name>
</gene>
<evidence type="ECO:0000256" key="1">
    <source>
        <dbReference type="SAM" id="MobiDB-lite"/>
    </source>
</evidence>
<dbReference type="InterPro" id="IPR035979">
    <property type="entry name" value="RBD_domain_sf"/>
</dbReference>